<proteinExistence type="predicted"/>
<dbReference type="RefSeq" id="WP_280700454.1">
    <property type="nucleotide sequence ID" value="NZ_JANQDL010000031.1"/>
</dbReference>
<dbReference type="InterPro" id="IPR013024">
    <property type="entry name" value="GGCT-like"/>
</dbReference>
<dbReference type="InterPro" id="IPR017939">
    <property type="entry name" value="G-Glutamylcylcotransferase"/>
</dbReference>
<dbReference type="CDD" id="cd06661">
    <property type="entry name" value="GGCT_like"/>
    <property type="match status" value="1"/>
</dbReference>
<dbReference type="InterPro" id="IPR036568">
    <property type="entry name" value="GGCT-like_sf"/>
</dbReference>
<feature type="active site" description="Proton acceptor" evidence="2">
    <location>
        <position position="115"/>
    </location>
</feature>
<protein>
    <submittedName>
        <fullName evidence="5">Gamma-glutamylcyclotransferase</fullName>
    </submittedName>
</protein>
<name>A0AA43GXA0_9CYAN</name>
<dbReference type="AlphaFoldDB" id="A0AA43GXA0"/>
<evidence type="ECO:0000256" key="3">
    <source>
        <dbReference type="PIRSR" id="PIRSR617939-2"/>
    </source>
</evidence>
<dbReference type="EMBL" id="JANQDL010000031">
    <property type="protein sequence ID" value="MDH6062927.1"/>
    <property type="molecule type" value="Genomic_DNA"/>
</dbReference>
<gene>
    <name evidence="5" type="ORF">NWP23_03815</name>
</gene>
<sequence length="217" mass="25166">MSHHSDRSHHTWVQPHNPPKLDLKLQQQSQKEPMFYYFAYGSCMCPVDLKRSLGENTHSYIIGTGILKGYRLGFYSYSPTRKCGVLDVLTDISASVKGVLYQLPWRLSAYLDKREGVSQSLYRRETVDIQCENQVYTKVRTYVVVNKLTEELAPNDWYFNVVLRGAVTCGLPEEYCWHLFDHMYKLQQRDQEKQILATVDKSPLQANPSTNQGLKSY</sequence>
<accession>A0AA43GXA0</accession>
<evidence type="ECO:0000256" key="1">
    <source>
        <dbReference type="ARBA" id="ARBA00023239"/>
    </source>
</evidence>
<evidence type="ECO:0000256" key="4">
    <source>
        <dbReference type="SAM" id="MobiDB-lite"/>
    </source>
</evidence>
<dbReference type="PANTHER" id="PTHR12935:SF0">
    <property type="entry name" value="GAMMA-GLUTAMYLCYCLOTRANSFERASE"/>
    <property type="match status" value="1"/>
</dbReference>
<dbReference type="SUPFAM" id="SSF110857">
    <property type="entry name" value="Gamma-glutamyl cyclotransferase-like"/>
    <property type="match status" value="1"/>
</dbReference>
<comment type="caution">
    <text evidence="5">The sequence shown here is derived from an EMBL/GenBank/DDBJ whole genome shotgun (WGS) entry which is preliminary data.</text>
</comment>
<reference evidence="5 6" key="1">
    <citation type="journal article" date="2023" name="J. Phycol.">
        <title>Chrysosporum ovalisporum is synonymous with the true-branching cyanobacterium Umezakia natans (Nostocales/Aphanizomenonaceae).</title>
        <authorList>
            <person name="McGregor G.B."/>
            <person name="Sendall B.C."/>
            <person name="Niiyama Y."/>
            <person name="Tuji A."/>
            <person name="Willis A."/>
        </authorList>
    </citation>
    <scope>NUCLEOTIDE SEQUENCE [LARGE SCALE GENOMIC DNA]</scope>
    <source>
        <strain evidence="5 6">FSS-62</strain>
    </source>
</reference>
<keyword evidence="1" id="KW-0456">Lyase</keyword>
<evidence type="ECO:0000313" key="6">
    <source>
        <dbReference type="Proteomes" id="UP001159370"/>
    </source>
</evidence>
<dbReference type="GO" id="GO:0003839">
    <property type="term" value="F:gamma-glutamylcyclotransferase activity"/>
    <property type="evidence" value="ECO:0007669"/>
    <property type="project" value="InterPro"/>
</dbReference>
<organism evidence="5 6">
    <name type="scientific">Umezakia ovalisporum FSS-62</name>
    <dbReference type="NCBI Taxonomy" id="2971776"/>
    <lineage>
        <taxon>Bacteria</taxon>
        <taxon>Bacillati</taxon>
        <taxon>Cyanobacteriota</taxon>
        <taxon>Cyanophyceae</taxon>
        <taxon>Nostocales</taxon>
        <taxon>Nodulariaceae</taxon>
        <taxon>Umezakia</taxon>
    </lineage>
</organism>
<dbReference type="Gene3D" id="3.10.490.10">
    <property type="entry name" value="Gamma-glutamyl cyclotransferase-like"/>
    <property type="match status" value="1"/>
</dbReference>
<dbReference type="Pfam" id="PF13772">
    <property type="entry name" value="AIG2_2"/>
    <property type="match status" value="1"/>
</dbReference>
<evidence type="ECO:0000256" key="2">
    <source>
        <dbReference type="PIRSR" id="PIRSR617939-1"/>
    </source>
</evidence>
<dbReference type="Proteomes" id="UP001159370">
    <property type="component" value="Unassembled WGS sequence"/>
</dbReference>
<evidence type="ECO:0000313" key="5">
    <source>
        <dbReference type="EMBL" id="MDH6062927.1"/>
    </source>
</evidence>
<dbReference type="PANTHER" id="PTHR12935">
    <property type="entry name" value="GAMMA-GLUTAMYLCYCLOTRANSFERASE"/>
    <property type="match status" value="1"/>
</dbReference>
<feature type="binding site" evidence="3">
    <location>
        <begin position="37"/>
        <end position="42"/>
    </location>
    <ligand>
        <name>substrate</name>
    </ligand>
</feature>
<feature type="region of interest" description="Disordered" evidence="4">
    <location>
        <begin position="1"/>
        <end position="20"/>
    </location>
</feature>
<feature type="binding site" evidence="3">
    <location>
        <position position="158"/>
    </location>
    <ligand>
        <name>substrate</name>
    </ligand>
</feature>